<keyword evidence="3" id="KW-1185">Reference proteome</keyword>
<feature type="compositionally biased region" description="Basic residues" evidence="1">
    <location>
        <begin position="60"/>
        <end position="72"/>
    </location>
</feature>
<evidence type="ECO:0000256" key="1">
    <source>
        <dbReference type="SAM" id="MobiDB-lite"/>
    </source>
</evidence>
<dbReference type="Proteomes" id="UP000193498">
    <property type="component" value="Unassembled WGS sequence"/>
</dbReference>
<feature type="region of interest" description="Disordered" evidence="1">
    <location>
        <begin position="1"/>
        <end position="126"/>
    </location>
</feature>
<proteinExistence type="predicted"/>
<reference evidence="2 3" key="1">
    <citation type="submission" date="2016-07" db="EMBL/GenBank/DDBJ databases">
        <title>Pervasive Adenine N6-methylation of Active Genes in Fungi.</title>
        <authorList>
            <consortium name="DOE Joint Genome Institute"/>
            <person name="Mondo S.J."/>
            <person name="Dannebaum R.O."/>
            <person name="Kuo R.C."/>
            <person name="Labutti K."/>
            <person name="Haridas S."/>
            <person name="Kuo A."/>
            <person name="Salamov A."/>
            <person name="Ahrendt S.R."/>
            <person name="Lipzen A."/>
            <person name="Sullivan W."/>
            <person name="Andreopoulos W.B."/>
            <person name="Clum A."/>
            <person name="Lindquist E."/>
            <person name="Daum C."/>
            <person name="Ramamoorthy G.K."/>
            <person name="Gryganskyi A."/>
            <person name="Culley D."/>
            <person name="Magnuson J.K."/>
            <person name="James T.Y."/>
            <person name="O'Malley M.A."/>
            <person name="Stajich J.E."/>
            <person name="Spatafora J.W."/>
            <person name="Visel A."/>
            <person name="Grigoriev I.V."/>
        </authorList>
    </citation>
    <scope>NUCLEOTIDE SEQUENCE [LARGE SCALE GENOMIC DNA]</scope>
    <source>
        <strain evidence="2 3">CBS 931.73</strain>
    </source>
</reference>
<dbReference type="AlphaFoldDB" id="A0A1Y1Z6C8"/>
<comment type="caution">
    <text evidence="2">The sequence shown here is derived from an EMBL/GenBank/DDBJ whole genome shotgun (WGS) entry which is preliminary data.</text>
</comment>
<name>A0A1Y1Z6C8_9FUNG</name>
<feature type="compositionally biased region" description="Basic residues" evidence="1">
    <location>
        <begin position="82"/>
        <end position="92"/>
    </location>
</feature>
<dbReference type="EMBL" id="MCFE01000021">
    <property type="protein sequence ID" value="ORY05852.1"/>
    <property type="molecule type" value="Genomic_DNA"/>
</dbReference>
<dbReference type="InParanoid" id="A0A1Y1Z6C8"/>
<accession>A0A1Y1Z6C8</accession>
<feature type="compositionally biased region" description="Polar residues" evidence="1">
    <location>
        <begin position="100"/>
        <end position="115"/>
    </location>
</feature>
<organism evidence="2 3">
    <name type="scientific">Basidiobolus meristosporus CBS 931.73</name>
    <dbReference type="NCBI Taxonomy" id="1314790"/>
    <lineage>
        <taxon>Eukaryota</taxon>
        <taxon>Fungi</taxon>
        <taxon>Fungi incertae sedis</taxon>
        <taxon>Zoopagomycota</taxon>
        <taxon>Entomophthoromycotina</taxon>
        <taxon>Basidiobolomycetes</taxon>
        <taxon>Basidiobolales</taxon>
        <taxon>Basidiobolaceae</taxon>
        <taxon>Basidiobolus</taxon>
    </lineage>
</organism>
<gene>
    <name evidence="2" type="ORF">K493DRAFT_333359</name>
</gene>
<evidence type="ECO:0000313" key="2">
    <source>
        <dbReference type="EMBL" id="ORY05852.1"/>
    </source>
</evidence>
<evidence type="ECO:0000313" key="3">
    <source>
        <dbReference type="Proteomes" id="UP000193498"/>
    </source>
</evidence>
<protein>
    <submittedName>
        <fullName evidence="2">Uncharacterized protein</fullName>
    </submittedName>
</protein>
<sequence length="213" mass="25303">MNSTRKKQSVFSISYDPMYQFSDLNSPRKSSNPCEGGSSTGHNAHFHYRAKKSGNQQFRWKSKGHGNSKKMSHVTLEPNNHPSHHSHEKHKHTDPMKVPTRTNSSVRHSRQSLFNRKSRRTKKAQPEYSQLKIDLEILKRHEAAKVIQRAWRKYRKIKYHEEGKCLRHGDTKARRANRLMRRFKHSKLYKIAKEPWIQNNHHKVYMKTHQCTC</sequence>
<feature type="compositionally biased region" description="Polar residues" evidence="1">
    <location>
        <begin position="22"/>
        <end position="33"/>
    </location>
</feature>